<dbReference type="Proteomes" id="UP000789366">
    <property type="component" value="Unassembled WGS sequence"/>
</dbReference>
<accession>A0ACA9RI74</accession>
<sequence>CNGDSLRILGYEVDLKGNPKKQLWENLTNNIKSRIEKLTLRNLSFKGKILIAKALLISKI</sequence>
<evidence type="ECO:0000313" key="2">
    <source>
        <dbReference type="Proteomes" id="UP000789366"/>
    </source>
</evidence>
<name>A0ACA9RI74_9GLOM</name>
<proteinExistence type="predicted"/>
<gene>
    <name evidence="1" type="ORF">SPELUC_LOCUS17513</name>
</gene>
<feature type="non-terminal residue" evidence="1">
    <location>
        <position position="60"/>
    </location>
</feature>
<evidence type="ECO:0000313" key="1">
    <source>
        <dbReference type="EMBL" id="CAG8794320.1"/>
    </source>
</evidence>
<reference evidence="1" key="1">
    <citation type="submission" date="2021-06" db="EMBL/GenBank/DDBJ databases">
        <authorList>
            <person name="Kallberg Y."/>
            <person name="Tangrot J."/>
            <person name="Rosling A."/>
        </authorList>
    </citation>
    <scope>NUCLEOTIDE SEQUENCE</scope>
    <source>
        <strain evidence="1">28 12/20/2015</strain>
    </source>
</reference>
<comment type="caution">
    <text evidence="1">The sequence shown here is derived from an EMBL/GenBank/DDBJ whole genome shotgun (WGS) entry which is preliminary data.</text>
</comment>
<protein>
    <submittedName>
        <fullName evidence="1">5328_t:CDS:1</fullName>
    </submittedName>
</protein>
<feature type="non-terminal residue" evidence="1">
    <location>
        <position position="1"/>
    </location>
</feature>
<organism evidence="1 2">
    <name type="scientific">Cetraspora pellucida</name>
    <dbReference type="NCBI Taxonomy" id="1433469"/>
    <lineage>
        <taxon>Eukaryota</taxon>
        <taxon>Fungi</taxon>
        <taxon>Fungi incertae sedis</taxon>
        <taxon>Mucoromycota</taxon>
        <taxon>Glomeromycotina</taxon>
        <taxon>Glomeromycetes</taxon>
        <taxon>Diversisporales</taxon>
        <taxon>Gigasporaceae</taxon>
        <taxon>Cetraspora</taxon>
    </lineage>
</organism>
<keyword evidence="2" id="KW-1185">Reference proteome</keyword>
<dbReference type="EMBL" id="CAJVPW010072338">
    <property type="protein sequence ID" value="CAG8794320.1"/>
    <property type="molecule type" value="Genomic_DNA"/>
</dbReference>